<dbReference type="Proteomes" id="UP000032483">
    <property type="component" value="Unassembled WGS sequence"/>
</dbReference>
<evidence type="ECO:0000256" key="4">
    <source>
        <dbReference type="ARBA" id="ARBA00031870"/>
    </source>
</evidence>
<dbReference type="GeneID" id="42855483"/>
<name>A0A0D8J3G4_9FIRM</name>
<dbReference type="CDD" id="cd02869">
    <property type="entry name" value="PseudoU_synth_RluA_like"/>
    <property type="match status" value="1"/>
</dbReference>
<sequence>MTLEFTVEQKENGMLLRDFLRKRGVSAALAKGVKASDGFFRDGAPVHTDMRLSAGQRISFALPPEPPTEVLPQALPLDILYEDAHAMVLNKPAGQTVHPTRGYADGTLANAFRGRMAARGSAAVFRPVNRLDRGTSGLVLCAMNAYAAPLLAAAVQKVYYAVAEGLVDGEEGAIDAPIALAHGSIIQRCVCGRGQPSRTEYRVLARGGGHTLLRVVPVTGRTHQIRVHFASRGHPLAGDGMYGGCPEHMARPALHCGAVSFGLPGENAAHTVHAPLPEDMRALLAACGIRAEDFGI</sequence>
<evidence type="ECO:0000256" key="1">
    <source>
        <dbReference type="ARBA" id="ARBA00000073"/>
    </source>
</evidence>
<keyword evidence="3" id="KW-0413">Isomerase</keyword>
<accession>A0A0D8J3G4</accession>
<dbReference type="SUPFAM" id="SSF55120">
    <property type="entry name" value="Pseudouridine synthase"/>
    <property type="match status" value="1"/>
</dbReference>
<evidence type="ECO:0000259" key="6">
    <source>
        <dbReference type="Pfam" id="PF00849"/>
    </source>
</evidence>
<dbReference type="InterPro" id="IPR020103">
    <property type="entry name" value="PsdUridine_synth_cat_dom_sf"/>
</dbReference>
<evidence type="ECO:0000313" key="8">
    <source>
        <dbReference type="Proteomes" id="UP000032483"/>
    </source>
</evidence>
<evidence type="ECO:0000256" key="3">
    <source>
        <dbReference type="ARBA" id="ARBA00023235"/>
    </source>
</evidence>
<dbReference type="GO" id="GO:0140098">
    <property type="term" value="F:catalytic activity, acting on RNA"/>
    <property type="evidence" value="ECO:0007669"/>
    <property type="project" value="UniProtKB-ARBA"/>
</dbReference>
<keyword evidence="8" id="KW-1185">Reference proteome</keyword>
<feature type="domain" description="Pseudouridine synthase RsuA/RluA-like" evidence="6">
    <location>
        <begin position="86"/>
        <end position="231"/>
    </location>
</feature>
<dbReference type="GO" id="GO:0003723">
    <property type="term" value="F:RNA binding"/>
    <property type="evidence" value="ECO:0007669"/>
    <property type="project" value="InterPro"/>
</dbReference>
<protein>
    <recommendedName>
        <fullName evidence="4">RNA pseudouridylate synthase</fullName>
    </recommendedName>
    <alternativeName>
        <fullName evidence="5">RNA-uridine isomerase</fullName>
    </alternativeName>
</protein>
<dbReference type="InterPro" id="IPR050188">
    <property type="entry name" value="RluA_PseudoU_synthase"/>
</dbReference>
<reference evidence="7" key="1">
    <citation type="submission" date="2015-02" db="EMBL/GenBank/DDBJ databases">
        <title>A novel member of the family Ruminococcaceae isolated from human feces.</title>
        <authorList>
            <person name="Shkoporov A.N."/>
            <person name="Chaplin A.V."/>
            <person name="Motuzova O.V."/>
            <person name="Kafarskaia L.I."/>
            <person name="Khokhlova E.V."/>
            <person name="Efimov B.A."/>
        </authorList>
    </citation>
    <scope>NUCLEOTIDE SEQUENCE [LARGE SCALE GENOMIC DNA]</scope>
    <source>
        <strain evidence="7">585-1</strain>
    </source>
</reference>
<dbReference type="EMBL" id="JXXK01000002">
    <property type="protein sequence ID" value="KJF41086.1"/>
    <property type="molecule type" value="Genomic_DNA"/>
</dbReference>
<evidence type="ECO:0000256" key="5">
    <source>
        <dbReference type="ARBA" id="ARBA00033164"/>
    </source>
</evidence>
<comment type="catalytic activity">
    <reaction evidence="1">
        <text>a uridine in RNA = a pseudouridine in RNA</text>
        <dbReference type="Rhea" id="RHEA:48348"/>
        <dbReference type="Rhea" id="RHEA-COMP:12068"/>
        <dbReference type="Rhea" id="RHEA-COMP:12069"/>
        <dbReference type="ChEBI" id="CHEBI:65314"/>
        <dbReference type="ChEBI" id="CHEBI:65315"/>
    </reaction>
</comment>
<dbReference type="AlphaFoldDB" id="A0A0D8J3G4"/>
<dbReference type="InterPro" id="IPR006224">
    <property type="entry name" value="PsdUridine_synth_RluA-like_CS"/>
</dbReference>
<evidence type="ECO:0000313" key="7">
    <source>
        <dbReference type="EMBL" id="KJF41086.1"/>
    </source>
</evidence>
<dbReference type="RefSeq" id="WP_050004424.1">
    <property type="nucleotide sequence ID" value="NZ_DAWBJP010000030.1"/>
</dbReference>
<proteinExistence type="inferred from homology"/>
<dbReference type="Gene3D" id="3.30.2350.10">
    <property type="entry name" value="Pseudouridine synthase"/>
    <property type="match status" value="1"/>
</dbReference>
<dbReference type="InterPro" id="IPR006145">
    <property type="entry name" value="PsdUridine_synth_RsuA/RluA"/>
</dbReference>
<evidence type="ECO:0000256" key="2">
    <source>
        <dbReference type="ARBA" id="ARBA00010876"/>
    </source>
</evidence>
<gene>
    <name evidence="7" type="ORF">TQ39_02385</name>
</gene>
<organism evidence="7 8">
    <name type="scientific">Ruthenibacterium lactatiformans</name>
    <dbReference type="NCBI Taxonomy" id="1550024"/>
    <lineage>
        <taxon>Bacteria</taxon>
        <taxon>Bacillati</taxon>
        <taxon>Bacillota</taxon>
        <taxon>Clostridia</taxon>
        <taxon>Eubacteriales</taxon>
        <taxon>Oscillospiraceae</taxon>
        <taxon>Ruthenibacterium</taxon>
    </lineage>
</organism>
<comment type="caution">
    <text evidence="7">The sequence shown here is derived from an EMBL/GenBank/DDBJ whole genome shotgun (WGS) entry which is preliminary data.</text>
</comment>
<comment type="similarity">
    <text evidence="2">Belongs to the pseudouridine synthase RluA family.</text>
</comment>
<dbReference type="GO" id="GO:0009982">
    <property type="term" value="F:pseudouridine synthase activity"/>
    <property type="evidence" value="ECO:0007669"/>
    <property type="project" value="InterPro"/>
</dbReference>
<dbReference type="PANTHER" id="PTHR21600">
    <property type="entry name" value="MITOCHONDRIAL RNA PSEUDOURIDINE SYNTHASE"/>
    <property type="match status" value="1"/>
</dbReference>
<dbReference type="PROSITE" id="PS01129">
    <property type="entry name" value="PSI_RLU"/>
    <property type="match status" value="1"/>
</dbReference>
<dbReference type="Pfam" id="PF00849">
    <property type="entry name" value="PseudoU_synth_2"/>
    <property type="match status" value="1"/>
</dbReference>
<dbReference type="PANTHER" id="PTHR21600:SF44">
    <property type="entry name" value="RIBOSOMAL LARGE SUBUNIT PSEUDOURIDINE SYNTHASE D"/>
    <property type="match status" value="1"/>
</dbReference>
<dbReference type="GO" id="GO:0000455">
    <property type="term" value="P:enzyme-directed rRNA pseudouridine synthesis"/>
    <property type="evidence" value="ECO:0007669"/>
    <property type="project" value="TreeGrafter"/>
</dbReference>